<gene>
    <name evidence="2" type="ORF">EIL87_12455</name>
</gene>
<proteinExistence type="predicted"/>
<dbReference type="Proteomes" id="UP000274515">
    <property type="component" value="Unassembled WGS sequence"/>
</dbReference>
<feature type="compositionally biased region" description="Basic and acidic residues" evidence="1">
    <location>
        <begin position="109"/>
        <end position="124"/>
    </location>
</feature>
<reference evidence="2 3" key="1">
    <citation type="submission" date="2018-11" db="EMBL/GenBank/DDBJ databases">
        <title>Saccharopolyspora rhizosphaerae sp. nov., an actinomycete isolated from rhizosphere soil in Thailand.</title>
        <authorList>
            <person name="Intra B."/>
            <person name="Euanorasetr J."/>
            <person name="Take A."/>
            <person name="Inahashi Y."/>
            <person name="Mori M."/>
            <person name="Panbangred W."/>
            <person name="Matsumoto A."/>
        </authorList>
    </citation>
    <scope>NUCLEOTIDE SEQUENCE [LARGE SCALE GENOMIC DNA]</scope>
    <source>
        <strain evidence="2 3">H219</strain>
    </source>
</reference>
<evidence type="ECO:0000313" key="3">
    <source>
        <dbReference type="Proteomes" id="UP000274515"/>
    </source>
</evidence>
<accession>A0A3R8VGM5</accession>
<keyword evidence="3" id="KW-1185">Reference proteome</keyword>
<organism evidence="2 3">
    <name type="scientific">Saccharopolyspora rhizosphaerae</name>
    <dbReference type="NCBI Taxonomy" id="2492662"/>
    <lineage>
        <taxon>Bacteria</taxon>
        <taxon>Bacillati</taxon>
        <taxon>Actinomycetota</taxon>
        <taxon>Actinomycetes</taxon>
        <taxon>Pseudonocardiales</taxon>
        <taxon>Pseudonocardiaceae</taxon>
        <taxon>Saccharopolyspora</taxon>
    </lineage>
</organism>
<comment type="caution">
    <text evidence="2">The sequence shown here is derived from an EMBL/GenBank/DDBJ whole genome shotgun (WGS) entry which is preliminary data.</text>
</comment>
<evidence type="ECO:0000256" key="1">
    <source>
        <dbReference type="SAM" id="MobiDB-lite"/>
    </source>
</evidence>
<protein>
    <submittedName>
        <fullName evidence="2">Uncharacterized protein</fullName>
    </submittedName>
</protein>
<feature type="region of interest" description="Disordered" evidence="1">
    <location>
        <begin position="104"/>
        <end position="124"/>
    </location>
</feature>
<dbReference type="AlphaFoldDB" id="A0A3R8VGM5"/>
<sequence length="124" mass="13187">MALAVVPPGPGHAEQSKHLAQQAAAVLRAGGVLVVLTHHQLHDQQLVDPTGAVVTAAQDEDLLYLQHVVALLAPLKELTRSTRPAPDGAPSVHSRVHLDLLVFAQPRQPEPDTHPAARTEGAQR</sequence>
<name>A0A3R8VGM5_9PSEU</name>
<dbReference type="EMBL" id="RSAA01000010">
    <property type="protein sequence ID" value="RRO17106.1"/>
    <property type="molecule type" value="Genomic_DNA"/>
</dbReference>
<evidence type="ECO:0000313" key="2">
    <source>
        <dbReference type="EMBL" id="RRO17106.1"/>
    </source>
</evidence>